<organism evidence="2 3">
    <name type="scientific">Malus domestica</name>
    <name type="common">Apple</name>
    <name type="synonym">Pyrus malus</name>
    <dbReference type="NCBI Taxonomy" id="3750"/>
    <lineage>
        <taxon>Eukaryota</taxon>
        <taxon>Viridiplantae</taxon>
        <taxon>Streptophyta</taxon>
        <taxon>Embryophyta</taxon>
        <taxon>Tracheophyta</taxon>
        <taxon>Spermatophyta</taxon>
        <taxon>Magnoliopsida</taxon>
        <taxon>eudicotyledons</taxon>
        <taxon>Gunneridae</taxon>
        <taxon>Pentapetalae</taxon>
        <taxon>rosids</taxon>
        <taxon>fabids</taxon>
        <taxon>Rosales</taxon>
        <taxon>Rosaceae</taxon>
        <taxon>Amygdaloideae</taxon>
        <taxon>Maleae</taxon>
        <taxon>Malus</taxon>
    </lineage>
</organism>
<evidence type="ECO:0000256" key="1">
    <source>
        <dbReference type="SAM" id="MobiDB-lite"/>
    </source>
</evidence>
<protein>
    <submittedName>
        <fullName evidence="2">Uncharacterized protein</fullName>
    </submittedName>
</protein>
<sequence>MAANPVFHARARHIELDYHFCWKVHDRFLPSVGQPADLLTKRLLKGQHLLLRSKLVSPSTPSLQGMLNKIPSQPWSLSNS</sequence>
<name>A0A498I4E3_MALDO</name>
<comment type="caution">
    <text evidence="2">The sequence shown here is derived from an EMBL/GenBank/DDBJ whole genome shotgun (WGS) entry which is preliminary data.</text>
</comment>
<dbReference type="EMBL" id="RDQH01000340">
    <property type="protein sequence ID" value="RXH77064.1"/>
    <property type="molecule type" value="Genomic_DNA"/>
</dbReference>
<keyword evidence="3" id="KW-1185">Reference proteome</keyword>
<dbReference type="Proteomes" id="UP000290289">
    <property type="component" value="Chromosome 14"/>
</dbReference>
<gene>
    <name evidence="2" type="ORF">DVH24_019952</name>
</gene>
<reference evidence="2 3" key="1">
    <citation type="submission" date="2018-10" db="EMBL/GenBank/DDBJ databases">
        <title>A high-quality apple genome assembly.</title>
        <authorList>
            <person name="Hu J."/>
        </authorList>
    </citation>
    <scope>NUCLEOTIDE SEQUENCE [LARGE SCALE GENOMIC DNA]</scope>
    <source>
        <strain evidence="3">cv. HFTH1</strain>
        <tissue evidence="2">Young leaf</tissue>
    </source>
</reference>
<feature type="region of interest" description="Disordered" evidence="1">
    <location>
        <begin position="60"/>
        <end position="80"/>
    </location>
</feature>
<accession>A0A498I4E3</accession>
<evidence type="ECO:0000313" key="3">
    <source>
        <dbReference type="Proteomes" id="UP000290289"/>
    </source>
</evidence>
<dbReference type="AlphaFoldDB" id="A0A498I4E3"/>
<proteinExistence type="predicted"/>
<evidence type="ECO:0000313" key="2">
    <source>
        <dbReference type="EMBL" id="RXH77064.1"/>
    </source>
</evidence>